<evidence type="ECO:0000313" key="2">
    <source>
        <dbReference type="EMBL" id="AEI50429.1"/>
    </source>
</evidence>
<accession>A0A7U4E7Q3</accession>
<dbReference type="PRINTS" id="PR00598">
    <property type="entry name" value="HTHMARR"/>
</dbReference>
<dbReference type="InterPro" id="IPR000835">
    <property type="entry name" value="HTH_MarR-typ"/>
</dbReference>
<dbReference type="SMART" id="SM00347">
    <property type="entry name" value="HTH_MARR"/>
    <property type="match status" value="1"/>
</dbReference>
<dbReference type="SUPFAM" id="SSF46785">
    <property type="entry name" value="Winged helix' DNA-binding domain"/>
    <property type="match status" value="1"/>
</dbReference>
<dbReference type="GO" id="GO:0003700">
    <property type="term" value="F:DNA-binding transcription factor activity"/>
    <property type="evidence" value="ECO:0007669"/>
    <property type="project" value="InterPro"/>
</dbReference>
<reference evidence="3" key="1">
    <citation type="submission" date="2011-06" db="EMBL/GenBank/DDBJ databases">
        <title>The complete genome of chromosome of Runella slithyformis DSM 19594.</title>
        <authorList>
            <consortium name="US DOE Joint Genome Institute (JGI-PGF)"/>
            <person name="Lucas S."/>
            <person name="Han J."/>
            <person name="Lapidus A."/>
            <person name="Bruce D."/>
            <person name="Goodwin L."/>
            <person name="Pitluck S."/>
            <person name="Peters L."/>
            <person name="Kyrpides N."/>
            <person name="Mavromatis K."/>
            <person name="Ivanova N."/>
            <person name="Ovchinnikova G."/>
            <person name="Zhang X."/>
            <person name="Misra M."/>
            <person name="Detter J.C."/>
            <person name="Tapia R."/>
            <person name="Han C."/>
            <person name="Land M."/>
            <person name="Hauser L."/>
            <person name="Markowitz V."/>
            <person name="Cheng J.-F."/>
            <person name="Hugenholtz P."/>
            <person name="Woyke T."/>
            <person name="Wu D."/>
            <person name="Tindall B."/>
            <person name="Faehrich R."/>
            <person name="Brambilla E."/>
            <person name="Klenk H.-P."/>
            <person name="Eisen J.A."/>
        </authorList>
    </citation>
    <scope>NUCLEOTIDE SEQUENCE [LARGE SCALE GENOMIC DNA]</scope>
    <source>
        <strain evidence="3">ATCC 29530 / DSM 19594 / LMG 11500 / NCIMB 11436 / LSU 4</strain>
    </source>
</reference>
<sequence>MITKEQLSIKEKINNSLGQLLTFNINQVSHLFIRKVNRELSKSGSSLQVEQFPILFLLAHSTEGSLSQQEIANFLQKDKSGIQRSIRTLERDGYLRVAADDNDRRKNVVQLTPAGKLTIKKISEMAADINRQVTSQLTPEEVSTLLTLLKKISSKMDS</sequence>
<evidence type="ECO:0000259" key="1">
    <source>
        <dbReference type="PROSITE" id="PS50995"/>
    </source>
</evidence>
<dbReference type="InterPro" id="IPR039422">
    <property type="entry name" value="MarR/SlyA-like"/>
</dbReference>
<dbReference type="InterPro" id="IPR036388">
    <property type="entry name" value="WH-like_DNA-bd_sf"/>
</dbReference>
<gene>
    <name evidence="2" type="ordered locus">Runsl_4082</name>
</gene>
<keyword evidence="3" id="KW-1185">Reference proteome</keyword>
<dbReference type="PANTHER" id="PTHR33164">
    <property type="entry name" value="TRANSCRIPTIONAL REGULATOR, MARR FAMILY"/>
    <property type="match status" value="1"/>
</dbReference>
<dbReference type="EMBL" id="CP002859">
    <property type="protein sequence ID" value="AEI50429.1"/>
    <property type="molecule type" value="Genomic_DNA"/>
</dbReference>
<dbReference type="GO" id="GO:0006950">
    <property type="term" value="P:response to stress"/>
    <property type="evidence" value="ECO:0007669"/>
    <property type="project" value="TreeGrafter"/>
</dbReference>
<evidence type="ECO:0000313" key="3">
    <source>
        <dbReference type="Proteomes" id="UP000000493"/>
    </source>
</evidence>
<proteinExistence type="predicted"/>
<dbReference type="RefSeq" id="WP_013929727.1">
    <property type="nucleotide sequence ID" value="NC_015703.1"/>
</dbReference>
<dbReference type="Proteomes" id="UP000000493">
    <property type="component" value="Chromosome"/>
</dbReference>
<dbReference type="AlphaFoldDB" id="A0A7U4E7Q3"/>
<dbReference type="Pfam" id="PF12802">
    <property type="entry name" value="MarR_2"/>
    <property type="match status" value="1"/>
</dbReference>
<dbReference type="KEGG" id="rsi:Runsl_4082"/>
<dbReference type="Gene3D" id="1.10.10.10">
    <property type="entry name" value="Winged helix-like DNA-binding domain superfamily/Winged helix DNA-binding domain"/>
    <property type="match status" value="1"/>
</dbReference>
<name>A0A7U4E7Q3_RUNSL</name>
<protein>
    <submittedName>
        <fullName evidence="2">Regulatory protein MarR</fullName>
    </submittedName>
</protein>
<dbReference type="InterPro" id="IPR036390">
    <property type="entry name" value="WH_DNA-bd_sf"/>
</dbReference>
<organism evidence="2 3">
    <name type="scientific">Runella slithyformis (strain ATCC 29530 / DSM 19594 / LMG 11500 / NCIMB 11436 / LSU 4)</name>
    <dbReference type="NCBI Taxonomy" id="761193"/>
    <lineage>
        <taxon>Bacteria</taxon>
        <taxon>Pseudomonadati</taxon>
        <taxon>Bacteroidota</taxon>
        <taxon>Cytophagia</taxon>
        <taxon>Cytophagales</taxon>
        <taxon>Spirosomataceae</taxon>
        <taxon>Runella</taxon>
    </lineage>
</organism>
<dbReference type="PROSITE" id="PS50995">
    <property type="entry name" value="HTH_MARR_2"/>
    <property type="match status" value="1"/>
</dbReference>
<dbReference type="PANTHER" id="PTHR33164:SF43">
    <property type="entry name" value="HTH-TYPE TRANSCRIPTIONAL REPRESSOR YETL"/>
    <property type="match status" value="1"/>
</dbReference>
<feature type="domain" description="HTH marR-type" evidence="1">
    <location>
        <begin position="14"/>
        <end position="154"/>
    </location>
</feature>
<reference evidence="2 3" key="2">
    <citation type="journal article" date="2012" name="Stand. Genomic Sci.">
        <title>Complete genome sequence of the aquatic bacterium Runella slithyformis type strain (LSU 4(T)).</title>
        <authorList>
            <person name="Copeland A."/>
            <person name="Zhang X."/>
            <person name="Misra M."/>
            <person name="Lapidus A."/>
            <person name="Nolan M."/>
            <person name="Lucas S."/>
            <person name="Deshpande S."/>
            <person name="Cheng J.F."/>
            <person name="Tapia R."/>
            <person name="Goodwin L.A."/>
            <person name="Pitluck S."/>
            <person name="Liolios K."/>
            <person name="Pagani I."/>
            <person name="Ivanova N."/>
            <person name="Mikhailova N."/>
            <person name="Pati A."/>
            <person name="Chen A."/>
            <person name="Palaniappan K."/>
            <person name="Land M."/>
            <person name="Hauser L."/>
            <person name="Pan C."/>
            <person name="Jeffries C.D."/>
            <person name="Detter J.C."/>
            <person name="Brambilla E.M."/>
            <person name="Rohde M."/>
            <person name="Djao O.D."/>
            <person name="Goker M."/>
            <person name="Sikorski J."/>
            <person name="Tindall B.J."/>
            <person name="Woyke T."/>
            <person name="Bristow J."/>
            <person name="Eisen J.A."/>
            <person name="Markowitz V."/>
            <person name="Hugenholtz P."/>
            <person name="Kyrpides N.C."/>
            <person name="Klenk H.P."/>
            <person name="Mavromatis K."/>
        </authorList>
    </citation>
    <scope>NUCLEOTIDE SEQUENCE [LARGE SCALE GENOMIC DNA]</scope>
    <source>
        <strain evidence="3">ATCC 29530 / DSM 19594 / LMG 11500 / NCIMB 11436 / LSU 4</strain>
    </source>
</reference>